<proteinExistence type="predicted"/>
<gene>
    <name evidence="3" type="ORF">ILUMI_09036</name>
</gene>
<dbReference type="OrthoDB" id="6773446at2759"/>
<sequence length="227" mass="25072">MTNRLLLLSRHSAFFLICASISIPRLIYFLRCSPTWRKMSLFEKYDAKLKSSLEAILNISLSRDVWLQSSLLVKIGGLGKTVPFAASNLYGKHTLFDLTISTNTAEDKARLLAAQCMTSGCWLNALPFPQLGTHMFGQTFRISVVIRLGAVVCQPYRCPCGAAVSAMGLHSLACKLSRGRISRHDALNNDMLQALRTTGVPCIREPPGCSRSDGKRPDGQTLVPWTR</sequence>
<evidence type="ECO:0000313" key="3">
    <source>
        <dbReference type="EMBL" id="KAF2897138.1"/>
    </source>
</evidence>
<keyword evidence="2" id="KW-0472">Membrane</keyword>
<accession>A0A8K0D5T7</accession>
<evidence type="ECO:0000313" key="4">
    <source>
        <dbReference type="Proteomes" id="UP000801492"/>
    </source>
</evidence>
<keyword evidence="2" id="KW-1133">Transmembrane helix</keyword>
<reference evidence="3" key="1">
    <citation type="submission" date="2019-08" db="EMBL/GenBank/DDBJ databases">
        <title>The genome of the North American firefly Photinus pyralis.</title>
        <authorList>
            <consortium name="Photinus pyralis genome working group"/>
            <person name="Fallon T.R."/>
            <person name="Sander Lower S.E."/>
            <person name="Weng J.-K."/>
        </authorList>
    </citation>
    <scope>NUCLEOTIDE SEQUENCE</scope>
    <source>
        <strain evidence="3">TRF0915ILg1</strain>
        <tissue evidence="3">Whole body</tissue>
    </source>
</reference>
<keyword evidence="4" id="KW-1185">Reference proteome</keyword>
<evidence type="ECO:0000256" key="2">
    <source>
        <dbReference type="SAM" id="Phobius"/>
    </source>
</evidence>
<keyword evidence="2" id="KW-0812">Transmembrane</keyword>
<organism evidence="3 4">
    <name type="scientific">Ignelater luminosus</name>
    <name type="common">Cucubano</name>
    <name type="synonym">Pyrophorus luminosus</name>
    <dbReference type="NCBI Taxonomy" id="2038154"/>
    <lineage>
        <taxon>Eukaryota</taxon>
        <taxon>Metazoa</taxon>
        <taxon>Ecdysozoa</taxon>
        <taxon>Arthropoda</taxon>
        <taxon>Hexapoda</taxon>
        <taxon>Insecta</taxon>
        <taxon>Pterygota</taxon>
        <taxon>Neoptera</taxon>
        <taxon>Endopterygota</taxon>
        <taxon>Coleoptera</taxon>
        <taxon>Polyphaga</taxon>
        <taxon>Elateriformia</taxon>
        <taxon>Elateroidea</taxon>
        <taxon>Elateridae</taxon>
        <taxon>Agrypninae</taxon>
        <taxon>Pyrophorini</taxon>
        <taxon>Ignelater</taxon>
    </lineage>
</organism>
<dbReference type="EMBL" id="VTPC01004452">
    <property type="protein sequence ID" value="KAF2897138.1"/>
    <property type="molecule type" value="Genomic_DNA"/>
</dbReference>
<dbReference type="AlphaFoldDB" id="A0A8K0D5T7"/>
<feature type="transmembrane region" description="Helical" evidence="2">
    <location>
        <begin position="12"/>
        <end position="30"/>
    </location>
</feature>
<name>A0A8K0D5T7_IGNLU</name>
<evidence type="ECO:0000256" key="1">
    <source>
        <dbReference type="SAM" id="MobiDB-lite"/>
    </source>
</evidence>
<comment type="caution">
    <text evidence="3">The sequence shown here is derived from an EMBL/GenBank/DDBJ whole genome shotgun (WGS) entry which is preliminary data.</text>
</comment>
<protein>
    <submittedName>
        <fullName evidence="3">Uncharacterized protein</fullName>
    </submittedName>
</protein>
<dbReference type="Proteomes" id="UP000801492">
    <property type="component" value="Unassembled WGS sequence"/>
</dbReference>
<feature type="region of interest" description="Disordered" evidence="1">
    <location>
        <begin position="206"/>
        <end position="227"/>
    </location>
</feature>